<dbReference type="Proteomes" id="UP000504634">
    <property type="component" value="Unplaced"/>
</dbReference>
<keyword evidence="1" id="KW-1185">Reference proteome</keyword>
<accession>A0A6J2UDD0</accession>
<gene>
    <name evidence="2" type="primary">LOC115633108</name>
</gene>
<dbReference type="RefSeq" id="XP_030386354.1">
    <property type="nucleotide sequence ID" value="XM_030530494.1"/>
</dbReference>
<dbReference type="AlphaFoldDB" id="A0A6J2UDD0"/>
<reference evidence="2" key="1">
    <citation type="submission" date="2025-08" db="UniProtKB">
        <authorList>
            <consortium name="RefSeq"/>
        </authorList>
    </citation>
    <scope>IDENTIFICATION</scope>
    <source>
        <strain evidence="2">11010-0011.00</strain>
        <tissue evidence="2">Whole body</tissue>
    </source>
</reference>
<evidence type="ECO:0000313" key="1">
    <source>
        <dbReference type="Proteomes" id="UP000504634"/>
    </source>
</evidence>
<proteinExistence type="predicted"/>
<sequence>MWKYVYCVTDHAKTMWCELCIRNVQVKQVCFPLDTCCIWERICASMPRCKRKRTEFGLNLLIVALHFSFKRTSAVPALDEMRPLDKGRTAGCCSVVGVGGQTDSEQIWRIQRQEQAGANGRRLHRTWKEREVHLKIRLEGQCWRGALGVKVQKPQGK</sequence>
<protein>
    <submittedName>
        <fullName evidence="2">Uncharacterized protein LOC115633108</fullName>
    </submittedName>
</protein>
<evidence type="ECO:0000313" key="2">
    <source>
        <dbReference type="RefSeq" id="XP_030386354.1"/>
    </source>
</evidence>
<dbReference type="GeneID" id="115633108"/>
<organism evidence="1 2">
    <name type="scientific">Drosophila lebanonensis</name>
    <name type="common">Fruit fly</name>
    <name type="synonym">Scaptodrosophila lebanonensis</name>
    <dbReference type="NCBI Taxonomy" id="7225"/>
    <lineage>
        <taxon>Eukaryota</taxon>
        <taxon>Metazoa</taxon>
        <taxon>Ecdysozoa</taxon>
        <taxon>Arthropoda</taxon>
        <taxon>Hexapoda</taxon>
        <taxon>Insecta</taxon>
        <taxon>Pterygota</taxon>
        <taxon>Neoptera</taxon>
        <taxon>Endopterygota</taxon>
        <taxon>Diptera</taxon>
        <taxon>Brachycera</taxon>
        <taxon>Muscomorpha</taxon>
        <taxon>Ephydroidea</taxon>
        <taxon>Drosophilidae</taxon>
        <taxon>Scaptodrosophila</taxon>
    </lineage>
</organism>
<name>A0A6J2UDD0_DROLE</name>